<dbReference type="InterPro" id="IPR000073">
    <property type="entry name" value="AB_hydrolase_1"/>
</dbReference>
<feature type="domain" description="AB hydrolase-1" evidence="2">
    <location>
        <begin position="130"/>
        <end position="308"/>
    </location>
</feature>
<reference evidence="3 5" key="1">
    <citation type="submission" date="2019-05" db="EMBL/GenBank/DDBJ databases">
        <title>Whole genome sequence analysis of Cupriavidus campinensis S14E4C strain.</title>
        <authorList>
            <person name="Abbaszade G."/>
            <person name="Szabo A."/>
            <person name="Toumi M."/>
            <person name="Toth E."/>
        </authorList>
    </citation>
    <scope>NUCLEOTIDE SEQUENCE [LARGE SCALE GENOMIC DNA]</scope>
    <source>
        <strain evidence="3 5">S14E4C</strain>
    </source>
</reference>
<accession>A0AAE9L2P7</accession>
<reference evidence="4" key="3">
    <citation type="submission" date="2022-05" db="EMBL/GenBank/DDBJ databases">
        <authorList>
            <person name="Kunte H.-J."/>
        </authorList>
    </citation>
    <scope>NUCLEOTIDE SEQUENCE</scope>
    <source>
        <strain evidence="4">G5</strain>
    </source>
</reference>
<organism evidence="4 6">
    <name type="scientific">Cupriavidus campinensis</name>
    <dbReference type="NCBI Taxonomy" id="151783"/>
    <lineage>
        <taxon>Bacteria</taxon>
        <taxon>Pseudomonadati</taxon>
        <taxon>Pseudomonadota</taxon>
        <taxon>Betaproteobacteria</taxon>
        <taxon>Burkholderiales</taxon>
        <taxon>Burkholderiaceae</taxon>
        <taxon>Cupriavidus</taxon>
    </lineage>
</organism>
<evidence type="ECO:0000313" key="3">
    <source>
        <dbReference type="EMBL" id="TSP10213.1"/>
    </source>
</evidence>
<dbReference type="KEGG" id="ccam:M5D45_04495"/>
<gene>
    <name evidence="3" type="ORF">FGG12_23620</name>
    <name evidence="4" type="ORF">M5D45_04495</name>
</gene>
<reference evidence="4" key="2">
    <citation type="journal article" date="2022" name="Microbiol. Resour. Announc.">
        <title>Genome Sequence of Cupriavidus campinensis Strain G5, a Member of a Bacterial Consortium Capable of Polyethylene Degradation.</title>
        <authorList>
            <person name="Schneider B."/>
            <person name="Pfeiffer F."/>
            <person name="Dyall-Smith M."/>
            <person name="Kunte H.J."/>
        </authorList>
    </citation>
    <scope>NUCLEOTIDE SEQUENCE</scope>
    <source>
        <strain evidence="4">G5</strain>
    </source>
</reference>
<keyword evidence="5" id="KW-1185">Reference proteome</keyword>
<dbReference type="GO" id="GO:0016787">
    <property type="term" value="F:hydrolase activity"/>
    <property type="evidence" value="ECO:0007669"/>
    <property type="project" value="UniProtKB-KW"/>
</dbReference>
<proteinExistence type="predicted"/>
<dbReference type="Gene3D" id="3.40.50.1820">
    <property type="entry name" value="alpha/beta hydrolase"/>
    <property type="match status" value="1"/>
</dbReference>
<dbReference type="PANTHER" id="PTHR37946">
    <property type="entry name" value="SLL1969 PROTEIN"/>
    <property type="match status" value="1"/>
</dbReference>
<keyword evidence="4" id="KW-0378">Hydrolase</keyword>
<dbReference type="Proteomes" id="UP001056132">
    <property type="component" value="Chromosome 1"/>
</dbReference>
<keyword evidence="1" id="KW-1133">Transmembrane helix</keyword>
<sequence length="343" mass="35663">MSLTAAALRRVAVATQTLAAGGIAAGLAEGAGWPWPLAIGAALLAVPVGFGIGVGIAFVATLGGAGIPPDARLPHPPDAPPRQPLGLSGALACYLSECRAVFRMFNWLQPFRSRLTFAPPANADTDAPTVLLVHGYGCNHAIWLDMAPALAAAGYRCEEIDLEPVLGDIDDYAPTLLARMRDIAARTGQPPLVVCHSMGGLAARAAQVMALREADMGADPAPPCAGIVTLGSPHHGCALARFGSGRNARQMRWHSPWLQALALAETPALRARIVSVFSWHDSIAGPPGTAWLDGARNVPLAGIGHVSLLRHPRAVDATLAALAALRTPAPMPQQAPQHTSIFM</sequence>
<evidence type="ECO:0000313" key="5">
    <source>
        <dbReference type="Proteomes" id="UP000318943"/>
    </source>
</evidence>
<dbReference type="PANTHER" id="PTHR37946:SF1">
    <property type="entry name" value="SLL1969 PROTEIN"/>
    <property type="match status" value="1"/>
</dbReference>
<evidence type="ECO:0000256" key="1">
    <source>
        <dbReference type="SAM" id="Phobius"/>
    </source>
</evidence>
<dbReference type="SUPFAM" id="SSF53474">
    <property type="entry name" value="alpha/beta-Hydrolases"/>
    <property type="match status" value="1"/>
</dbReference>
<dbReference type="EMBL" id="VCIZ01000017">
    <property type="protein sequence ID" value="TSP10213.1"/>
    <property type="molecule type" value="Genomic_DNA"/>
</dbReference>
<dbReference type="InterPro" id="IPR029058">
    <property type="entry name" value="AB_hydrolase_fold"/>
</dbReference>
<dbReference type="Proteomes" id="UP000318943">
    <property type="component" value="Unassembled WGS sequence"/>
</dbReference>
<keyword evidence="1" id="KW-0812">Transmembrane</keyword>
<protein>
    <submittedName>
        <fullName evidence="4">Alpha/beta hydrolase</fullName>
    </submittedName>
</protein>
<name>A0AAE9L2P7_9BURK</name>
<feature type="transmembrane region" description="Helical" evidence="1">
    <location>
        <begin position="35"/>
        <end position="62"/>
    </location>
</feature>
<evidence type="ECO:0000259" key="2">
    <source>
        <dbReference type="Pfam" id="PF12697"/>
    </source>
</evidence>
<evidence type="ECO:0000313" key="6">
    <source>
        <dbReference type="Proteomes" id="UP001056132"/>
    </source>
</evidence>
<dbReference type="Pfam" id="PF12697">
    <property type="entry name" value="Abhydrolase_6"/>
    <property type="match status" value="1"/>
</dbReference>
<evidence type="ECO:0000313" key="4">
    <source>
        <dbReference type="EMBL" id="URF05098.1"/>
    </source>
</evidence>
<dbReference type="AlphaFoldDB" id="A0AAE9L2P7"/>
<dbReference type="RefSeq" id="WP_144201595.1">
    <property type="nucleotide sequence ID" value="NZ_CP097330.1"/>
</dbReference>
<dbReference type="EMBL" id="CP097330">
    <property type="protein sequence ID" value="URF05098.1"/>
    <property type="molecule type" value="Genomic_DNA"/>
</dbReference>
<keyword evidence="1" id="KW-0472">Membrane</keyword>